<gene>
    <name evidence="2" type="ORF">PHPALM_13116</name>
</gene>
<dbReference type="EMBL" id="NCKW01007018">
    <property type="protein sequence ID" value="POM70443.1"/>
    <property type="molecule type" value="Genomic_DNA"/>
</dbReference>
<protein>
    <submittedName>
        <fullName evidence="2">Uncharacterized protein</fullName>
    </submittedName>
</protein>
<keyword evidence="3" id="KW-1185">Reference proteome</keyword>
<feature type="region of interest" description="Disordered" evidence="1">
    <location>
        <begin position="1"/>
        <end position="91"/>
    </location>
</feature>
<evidence type="ECO:0000313" key="3">
    <source>
        <dbReference type="Proteomes" id="UP000237271"/>
    </source>
</evidence>
<evidence type="ECO:0000313" key="2">
    <source>
        <dbReference type="EMBL" id="POM70443.1"/>
    </source>
</evidence>
<name>A0A2P4XY15_9STRA</name>
<dbReference type="AlphaFoldDB" id="A0A2P4XY15"/>
<proteinExistence type="predicted"/>
<evidence type="ECO:0000256" key="1">
    <source>
        <dbReference type="SAM" id="MobiDB-lite"/>
    </source>
</evidence>
<comment type="caution">
    <text evidence="2">The sequence shown here is derived from an EMBL/GenBank/DDBJ whole genome shotgun (WGS) entry which is preliminary data.</text>
</comment>
<feature type="compositionally biased region" description="Acidic residues" evidence="1">
    <location>
        <begin position="1"/>
        <end position="13"/>
    </location>
</feature>
<reference evidence="2 3" key="1">
    <citation type="journal article" date="2017" name="Genome Biol. Evol.">
        <title>Phytophthora megakarya and P. palmivora, closely related causal agents of cacao black pod rot, underwent increases in genome sizes and gene numbers by different mechanisms.</title>
        <authorList>
            <person name="Ali S.S."/>
            <person name="Shao J."/>
            <person name="Lary D.J."/>
            <person name="Kronmiller B."/>
            <person name="Shen D."/>
            <person name="Strem M.D."/>
            <person name="Amoako-Attah I."/>
            <person name="Akrofi A.Y."/>
            <person name="Begoude B.A."/>
            <person name="Ten Hoopen G.M."/>
            <person name="Coulibaly K."/>
            <person name="Kebe B.I."/>
            <person name="Melnick R.L."/>
            <person name="Guiltinan M.J."/>
            <person name="Tyler B.M."/>
            <person name="Meinhardt L.W."/>
            <person name="Bailey B.A."/>
        </authorList>
    </citation>
    <scope>NUCLEOTIDE SEQUENCE [LARGE SCALE GENOMIC DNA]</scope>
    <source>
        <strain evidence="3">sbr112.9</strain>
    </source>
</reference>
<feature type="compositionally biased region" description="Low complexity" evidence="1">
    <location>
        <begin position="58"/>
        <end position="72"/>
    </location>
</feature>
<organism evidence="2 3">
    <name type="scientific">Phytophthora palmivora</name>
    <dbReference type="NCBI Taxonomy" id="4796"/>
    <lineage>
        <taxon>Eukaryota</taxon>
        <taxon>Sar</taxon>
        <taxon>Stramenopiles</taxon>
        <taxon>Oomycota</taxon>
        <taxon>Peronosporomycetes</taxon>
        <taxon>Peronosporales</taxon>
        <taxon>Peronosporaceae</taxon>
        <taxon>Phytophthora</taxon>
    </lineage>
</organism>
<sequence>MGISDSGDDDAAEPNDMTVARPLSPTESTSGLFDDGDDGEASGGSAAKRRRLRRGDTVPLKHPALPAAPKVHPYTKHRNHYDPEAPWDYAK</sequence>
<dbReference type="Proteomes" id="UP000237271">
    <property type="component" value="Unassembled WGS sequence"/>
</dbReference>
<accession>A0A2P4XY15</accession>